<sequence length="336" mass="36816">MLTMNIVTVAMPSPALGQSFWIQAPTLTEKNLDDQKGKVFIVTSGYVGVGYQLCRILYQRYGTVYIAGRSKHKADAAISAIKKEYPLSQGRLEFLELELADLTSVAKAASDFMSREDRLDVLTNNAGVCEPPAGSKTCQDHELQMGTNCLGPFLFTKLLLPILRKTASTAPPGSVRVTRAGSLGAQLQSPLNGIQFDGDGSPQNHTSQGVNYGQSKAGNFYLAREFAKRLDDSGVVSVAFNPGNLRSEMQRHGSTMRKVLVHIMSHSAVYGAYTELYAGWSKDITLENTGAWVIPWGRFGHLRDDIEKGCENGVSAKLWAWCEAESDEFYSEVTQD</sequence>
<dbReference type="SUPFAM" id="SSF51735">
    <property type="entry name" value="NAD(P)-binding Rossmann-fold domains"/>
    <property type="match status" value="1"/>
</dbReference>
<dbReference type="PANTHER" id="PTHR24320:SF236">
    <property type="entry name" value="SHORT-CHAIN DEHYDROGENASE-RELATED"/>
    <property type="match status" value="1"/>
</dbReference>
<dbReference type="AlphaFoldDB" id="A0A9W8WB28"/>
<reference evidence="4" key="1">
    <citation type="submission" date="2022-10" db="EMBL/GenBank/DDBJ databases">
        <title>Tapping the CABI collections for fungal endophytes: first genome assemblies for Collariella, Neodidymelliopsis, Ascochyta clinopodiicola, Didymella pomorum, Didymosphaeria variabile, Neocosmospora piperis and Neocucurbitaria cava.</title>
        <authorList>
            <person name="Hill R."/>
        </authorList>
    </citation>
    <scope>NUCLEOTIDE SEQUENCE</scope>
    <source>
        <strain evidence="4">IMI 366586</strain>
    </source>
</reference>
<evidence type="ECO:0000256" key="3">
    <source>
        <dbReference type="ARBA" id="ARBA00023002"/>
    </source>
</evidence>
<accession>A0A9W8WB28</accession>
<comment type="similarity">
    <text evidence="1">Belongs to the short-chain dehydrogenases/reductases (SDR) family.</text>
</comment>
<comment type="caution">
    <text evidence="4">The sequence shown here is derived from an EMBL/GenBank/DDBJ whole genome shotgun (WGS) entry which is preliminary data.</text>
</comment>
<dbReference type="PANTHER" id="PTHR24320">
    <property type="entry name" value="RETINOL DEHYDROGENASE"/>
    <property type="match status" value="1"/>
</dbReference>
<dbReference type="Pfam" id="PF00106">
    <property type="entry name" value="adh_short"/>
    <property type="match status" value="1"/>
</dbReference>
<dbReference type="Gene3D" id="3.40.50.720">
    <property type="entry name" value="NAD(P)-binding Rossmann-like Domain"/>
    <property type="match status" value="1"/>
</dbReference>
<evidence type="ECO:0000313" key="4">
    <source>
        <dbReference type="EMBL" id="KAJ4318384.1"/>
    </source>
</evidence>
<protein>
    <submittedName>
        <fullName evidence="4">Short-chain alcohol dehydrogenase</fullName>
        <ecNumber evidence="4">1.3.1.33</ecNumber>
    </submittedName>
</protein>
<dbReference type="InterPro" id="IPR002347">
    <property type="entry name" value="SDR_fam"/>
</dbReference>
<name>A0A9W8WB28_9HYPO</name>
<dbReference type="GO" id="GO:0016630">
    <property type="term" value="F:protochlorophyllide reductase activity"/>
    <property type="evidence" value="ECO:0007669"/>
    <property type="project" value="UniProtKB-EC"/>
</dbReference>
<gene>
    <name evidence="4" type="primary">RDH1_3</name>
    <name evidence="4" type="ORF">N0V84_006894</name>
</gene>
<dbReference type="InterPro" id="IPR036291">
    <property type="entry name" value="NAD(P)-bd_dom_sf"/>
</dbReference>
<evidence type="ECO:0000313" key="5">
    <source>
        <dbReference type="Proteomes" id="UP001140502"/>
    </source>
</evidence>
<dbReference type="EC" id="1.3.1.33" evidence="4"/>
<keyword evidence="5" id="KW-1185">Reference proteome</keyword>
<dbReference type="Proteomes" id="UP001140502">
    <property type="component" value="Unassembled WGS sequence"/>
</dbReference>
<evidence type="ECO:0000256" key="1">
    <source>
        <dbReference type="ARBA" id="ARBA00006484"/>
    </source>
</evidence>
<proteinExistence type="inferred from homology"/>
<dbReference type="EMBL" id="JAPEUR010000142">
    <property type="protein sequence ID" value="KAJ4318384.1"/>
    <property type="molecule type" value="Genomic_DNA"/>
</dbReference>
<dbReference type="PRINTS" id="PR00081">
    <property type="entry name" value="GDHRDH"/>
</dbReference>
<dbReference type="OrthoDB" id="191139at2759"/>
<keyword evidence="2" id="KW-0521">NADP</keyword>
<organism evidence="4 5">
    <name type="scientific">Fusarium piperis</name>
    <dbReference type="NCBI Taxonomy" id="1435070"/>
    <lineage>
        <taxon>Eukaryota</taxon>
        <taxon>Fungi</taxon>
        <taxon>Dikarya</taxon>
        <taxon>Ascomycota</taxon>
        <taxon>Pezizomycotina</taxon>
        <taxon>Sordariomycetes</taxon>
        <taxon>Hypocreomycetidae</taxon>
        <taxon>Hypocreales</taxon>
        <taxon>Nectriaceae</taxon>
        <taxon>Fusarium</taxon>
        <taxon>Fusarium solani species complex</taxon>
    </lineage>
</organism>
<keyword evidence="3 4" id="KW-0560">Oxidoreductase</keyword>
<evidence type="ECO:0000256" key="2">
    <source>
        <dbReference type="ARBA" id="ARBA00022857"/>
    </source>
</evidence>